<dbReference type="OrthoDB" id="8068875at2759"/>
<reference evidence="3" key="1">
    <citation type="submission" date="2025-08" db="UniProtKB">
        <authorList>
            <consortium name="RefSeq"/>
        </authorList>
    </citation>
    <scope>IDENTIFICATION</scope>
    <source>
        <tissue evidence="3">Muscle</tissue>
    </source>
</reference>
<feature type="compositionally biased region" description="Acidic residues" evidence="1">
    <location>
        <begin position="1"/>
        <end position="64"/>
    </location>
</feature>
<sequence length="520" mass="55834">MNILEPEDEEHTQEEDSSGSNDDEDSQDEEEEEEEEEEEDQDDEEGDEDDDDEGSEMELDEDFPDINAAPHIRFERFDRDDDLIIEFDNMFSNNGNIPSSHPLMVRHADHGSLTLGVAGTSSRLAQGMGRSQRTLRQLTANSGHTIHVHYPGNRQPNPPLILQRLLGPSAAADILQLSSSLPLQSRGRARLLVGNEDVHIIARSDDELLDDFFHEQSSTGGQAGTLSSIPTALTRWTDECKVLDAESMHDCVAVVKVPILQHLESLRDEELEERREKRRRQLAEEEESKQNERRASGAEQAREQSLQGSGLGTVNGAENTAEGEQAQGGTVSCLDPPRVSEGFLTAPPSGEVTPTTPAPHEQALVSLETAISQQVHQPIADLLLAESHASSLAALAGAGLPALSSADRPNSEAEASQMEMSPAATIGERVSGGGGALDEGREASLSPDIVETSEPAVVGVSQLEGSPMDTSSPASTTQEEVAPNPAQTAQLSQELSGSRESGLTDRHTDADTGSVSSVTK</sequence>
<dbReference type="AlphaFoldDB" id="A0A6I9NXH2"/>
<accession>A0A6I9NXH2</accession>
<evidence type="ECO:0000313" key="2">
    <source>
        <dbReference type="Proteomes" id="UP000504611"/>
    </source>
</evidence>
<feature type="compositionally biased region" description="Polar residues" evidence="1">
    <location>
        <begin position="511"/>
        <end position="520"/>
    </location>
</feature>
<proteinExistence type="predicted"/>
<organism evidence="2 3">
    <name type="scientific">Notothenia coriiceps</name>
    <name type="common">black rockcod</name>
    <dbReference type="NCBI Taxonomy" id="8208"/>
    <lineage>
        <taxon>Eukaryota</taxon>
        <taxon>Metazoa</taxon>
        <taxon>Chordata</taxon>
        <taxon>Craniata</taxon>
        <taxon>Vertebrata</taxon>
        <taxon>Euteleostomi</taxon>
        <taxon>Actinopterygii</taxon>
        <taxon>Neopterygii</taxon>
        <taxon>Teleostei</taxon>
        <taxon>Neoteleostei</taxon>
        <taxon>Acanthomorphata</taxon>
        <taxon>Eupercaria</taxon>
        <taxon>Perciformes</taxon>
        <taxon>Notothenioidei</taxon>
        <taxon>Nototheniidae</taxon>
        <taxon>Notothenia</taxon>
    </lineage>
</organism>
<keyword evidence="2" id="KW-1185">Reference proteome</keyword>
<dbReference type="GeneID" id="104956850"/>
<feature type="region of interest" description="Disordered" evidence="1">
    <location>
        <begin position="402"/>
        <end position="520"/>
    </location>
</feature>
<evidence type="ECO:0000256" key="1">
    <source>
        <dbReference type="SAM" id="MobiDB-lite"/>
    </source>
</evidence>
<protein>
    <submittedName>
        <fullName evidence="3">E3 ubiquitin-protein ligase HUWE1-like isoform X2</fullName>
    </submittedName>
</protein>
<feature type="compositionally biased region" description="Polar residues" evidence="1">
    <location>
        <begin position="468"/>
        <end position="501"/>
    </location>
</feature>
<feature type="region of interest" description="Disordered" evidence="1">
    <location>
        <begin position="1"/>
        <end position="71"/>
    </location>
</feature>
<evidence type="ECO:0000313" key="3">
    <source>
        <dbReference type="RefSeq" id="XP_010782709.1"/>
    </source>
</evidence>
<dbReference type="RefSeq" id="XP_010782709.1">
    <property type="nucleotide sequence ID" value="XM_010784407.1"/>
</dbReference>
<feature type="region of interest" description="Disordered" evidence="1">
    <location>
        <begin position="278"/>
        <end position="357"/>
    </location>
</feature>
<dbReference type="Proteomes" id="UP000504611">
    <property type="component" value="Unplaced"/>
</dbReference>
<gene>
    <name evidence="3" type="primary">LOC104956850</name>
</gene>
<feature type="compositionally biased region" description="Basic and acidic residues" evidence="1">
    <location>
        <begin position="288"/>
        <end position="302"/>
    </location>
</feature>
<name>A0A6I9NXH2_9TELE</name>